<comment type="similarity">
    <text evidence="1 3">Belongs to the arginine deiminase family.</text>
</comment>
<dbReference type="InterPro" id="IPR003876">
    <property type="entry name" value="Arg_deiminase"/>
</dbReference>
<dbReference type="Pfam" id="PF02274">
    <property type="entry name" value="ADI"/>
    <property type="match status" value="1"/>
</dbReference>
<evidence type="ECO:0000313" key="6">
    <source>
        <dbReference type="Proteomes" id="UP000746751"/>
    </source>
</evidence>
<reference evidence="5" key="1">
    <citation type="journal article" date="2021" name="PeerJ">
        <title>Extensive microbial diversity within the chicken gut microbiome revealed by metagenomics and culture.</title>
        <authorList>
            <person name="Gilroy R."/>
            <person name="Ravi A."/>
            <person name="Getino M."/>
            <person name="Pursley I."/>
            <person name="Horton D.L."/>
            <person name="Alikhan N.F."/>
            <person name="Baker D."/>
            <person name="Gharbi K."/>
            <person name="Hall N."/>
            <person name="Watson M."/>
            <person name="Adriaenssens E.M."/>
            <person name="Foster-Nyarko E."/>
            <person name="Jarju S."/>
            <person name="Secka A."/>
            <person name="Antonio M."/>
            <person name="Oren A."/>
            <person name="Chaudhuri R.R."/>
            <person name="La Ragione R."/>
            <person name="Hildebrand F."/>
            <person name="Pallen M.J."/>
        </authorList>
    </citation>
    <scope>NUCLEOTIDE SEQUENCE</scope>
    <source>
        <strain evidence="5">ChiGjej2B2-7701</strain>
    </source>
</reference>
<dbReference type="PRINTS" id="PR01466">
    <property type="entry name" value="ARGDEIMINASE"/>
</dbReference>
<organism evidence="5 6">
    <name type="scientific">Collinsella ihumii</name>
    <dbReference type="NCBI Taxonomy" id="1720204"/>
    <lineage>
        <taxon>Bacteria</taxon>
        <taxon>Bacillati</taxon>
        <taxon>Actinomycetota</taxon>
        <taxon>Coriobacteriia</taxon>
        <taxon>Coriobacteriales</taxon>
        <taxon>Coriobacteriaceae</taxon>
        <taxon>Collinsella</taxon>
    </lineage>
</organism>
<gene>
    <name evidence="3" type="primary">arcA</name>
    <name evidence="5" type="ORF">K8U80_04960</name>
</gene>
<keyword evidence="3" id="KW-0056">Arginine metabolism</keyword>
<protein>
    <recommendedName>
        <fullName evidence="3">Arginine deiminase</fullName>
        <shortName evidence="3">ADI</shortName>
        <ecNumber evidence="3">3.5.3.6</ecNumber>
    </recommendedName>
    <alternativeName>
        <fullName evidence="3">Arginine dihydrolase</fullName>
        <shortName evidence="3">AD</shortName>
    </alternativeName>
</protein>
<evidence type="ECO:0000256" key="4">
    <source>
        <dbReference type="PIRSR" id="PIRSR006356-1"/>
    </source>
</evidence>
<keyword evidence="3" id="KW-0963">Cytoplasm</keyword>
<evidence type="ECO:0000256" key="2">
    <source>
        <dbReference type="ARBA" id="ARBA00022801"/>
    </source>
</evidence>
<evidence type="ECO:0000256" key="1">
    <source>
        <dbReference type="ARBA" id="ARBA00010206"/>
    </source>
</evidence>
<dbReference type="PANTHER" id="PTHR47271:SF2">
    <property type="entry name" value="ARGININE DEIMINASE"/>
    <property type="match status" value="1"/>
</dbReference>
<evidence type="ECO:0000313" key="5">
    <source>
        <dbReference type="EMBL" id="HJG30727.1"/>
    </source>
</evidence>
<name>A0A921IRL3_9ACTN</name>
<keyword evidence="2 3" id="KW-0378">Hydrolase</keyword>
<reference evidence="5" key="2">
    <citation type="submission" date="2021-09" db="EMBL/GenBank/DDBJ databases">
        <authorList>
            <person name="Gilroy R."/>
        </authorList>
    </citation>
    <scope>NUCLEOTIDE SEQUENCE</scope>
    <source>
        <strain evidence="5">ChiGjej2B2-7701</strain>
    </source>
</reference>
<dbReference type="Proteomes" id="UP000746751">
    <property type="component" value="Unassembled WGS sequence"/>
</dbReference>
<accession>A0A921IRL3</accession>
<sequence>MAKGLHVPNEIGQLRRVCLHRPGDELLNLPPSELGRLLFEDVPFLEDAQAEHDAFAQTLRDQGVEVVYLEDLVAEAFDAMPSAREEFLDQYLAEAGIKGKILPAAIRERLGAIVDNREFVKKTMAGLTKDEIDLPLVRSLPLDAVSRVESETNLAIDPMPNLYFTRDPFAVIGNGVNLNRMYSATRNRETIYGKYLFKYHPDYKDTTLYFRRDASFHAEGGDVLNINEHTIAVGISQRTQAAAIDVMAQNMFWDSDSKVDRILAFEIPNSRAFMHLDTVFTQIDVDKFTIYPAIMETLRVFELTPSVRSGEVSIREINDTLEHILAGALGIDQVKLIPCGGGDPIAAAREQWSDASNTLAVAPGKICVYARNTVTNDVLYKEGMDLLVIPSAELSRGRGGPRCMSMPFWRDDLPTG</sequence>
<dbReference type="Gene3D" id="3.75.10.10">
    <property type="entry name" value="L-arginine/glycine Amidinotransferase, Chain A"/>
    <property type="match status" value="1"/>
</dbReference>
<dbReference type="PANTHER" id="PTHR47271">
    <property type="entry name" value="ARGININE DEIMINASE"/>
    <property type="match status" value="1"/>
</dbReference>
<dbReference type="GO" id="GO:0019546">
    <property type="term" value="P:L-arginine deiminase pathway"/>
    <property type="evidence" value="ECO:0007669"/>
    <property type="project" value="TreeGrafter"/>
</dbReference>
<dbReference type="AlphaFoldDB" id="A0A921IRL3"/>
<dbReference type="GO" id="GO:0016990">
    <property type="term" value="F:arginine deiminase activity"/>
    <property type="evidence" value="ECO:0007669"/>
    <property type="project" value="UniProtKB-UniRule"/>
</dbReference>
<comment type="caution">
    <text evidence="5">The sequence shown here is derived from an EMBL/GenBank/DDBJ whole genome shotgun (WGS) entry which is preliminary data.</text>
</comment>
<feature type="active site" description="Amidino-cysteine intermediate" evidence="3 4">
    <location>
        <position position="403"/>
    </location>
</feature>
<comment type="pathway">
    <text evidence="3">Amino-acid degradation; L-arginine degradation via ADI pathway; carbamoyl phosphate from L-arginine: step 1/2.</text>
</comment>
<proteinExistence type="inferred from homology"/>
<dbReference type="HAMAP" id="MF_00242">
    <property type="entry name" value="Arg_deiminase"/>
    <property type="match status" value="1"/>
</dbReference>
<evidence type="ECO:0000256" key="3">
    <source>
        <dbReference type="HAMAP-Rule" id="MF_00242"/>
    </source>
</evidence>
<dbReference type="Gene3D" id="1.10.3930.10">
    <property type="entry name" value="Arginine deiminase"/>
    <property type="match status" value="1"/>
</dbReference>
<dbReference type="GO" id="GO:0005737">
    <property type="term" value="C:cytoplasm"/>
    <property type="evidence" value="ECO:0007669"/>
    <property type="project" value="UniProtKB-SubCell"/>
</dbReference>
<dbReference type="EMBL" id="DYVF01000034">
    <property type="protein sequence ID" value="HJG30727.1"/>
    <property type="molecule type" value="Genomic_DNA"/>
</dbReference>
<dbReference type="PIRSF" id="PIRSF006356">
    <property type="entry name" value="Arg_deiminase"/>
    <property type="match status" value="1"/>
</dbReference>
<comment type="subcellular location">
    <subcellularLocation>
        <location evidence="3">Cytoplasm</location>
    </subcellularLocation>
</comment>
<dbReference type="EC" id="3.5.3.6" evidence="3"/>
<dbReference type="NCBIfam" id="NF002381">
    <property type="entry name" value="PRK01388.1"/>
    <property type="match status" value="1"/>
</dbReference>
<comment type="catalytic activity">
    <reaction evidence="3">
        <text>L-arginine + H2O = L-citrulline + NH4(+)</text>
        <dbReference type="Rhea" id="RHEA:19597"/>
        <dbReference type="ChEBI" id="CHEBI:15377"/>
        <dbReference type="ChEBI" id="CHEBI:28938"/>
        <dbReference type="ChEBI" id="CHEBI:32682"/>
        <dbReference type="ChEBI" id="CHEBI:57743"/>
        <dbReference type="EC" id="3.5.3.6"/>
    </reaction>
</comment>
<dbReference type="SUPFAM" id="SSF55909">
    <property type="entry name" value="Pentein"/>
    <property type="match status" value="1"/>
</dbReference>